<evidence type="ECO:0000313" key="1">
    <source>
        <dbReference type="EMBL" id="GAA5529750.1"/>
    </source>
</evidence>
<name>A0ABP9X5H4_9CHLR</name>
<comment type="caution">
    <text evidence="1">The sequence shown here is derived from an EMBL/GenBank/DDBJ whole genome shotgun (WGS) entry which is preliminary data.</text>
</comment>
<gene>
    <name evidence="1" type="ORF">Hgul01_03564</name>
</gene>
<dbReference type="Proteomes" id="UP001428290">
    <property type="component" value="Unassembled WGS sequence"/>
</dbReference>
<dbReference type="InterPro" id="IPR025455">
    <property type="entry name" value="DUF4276"/>
</dbReference>
<sequence length="231" mass="25876">MPKIVSIVEGEGEVQALPKLLFKILHDLGRYDIQVSQPKNSKGVTNILKPQGLEYFLRLAAREVDCAAILVLIDSDGKCPITLAKQLCQRAMLAQINQPIMIVCAHHMYEAWLVASIDSIAGQPLGQREGLPATVSFEGDPDQLNNPKLWIDDRFVNGRGYKESLDQAEMTKLLELELAFAQSRSFQRLYHAVQEALAAIDTNQIKVTPVYDEPDPSVLPETRIRKPRNFL</sequence>
<dbReference type="RefSeq" id="WP_345723347.1">
    <property type="nucleotide sequence ID" value="NZ_BAABRU010000013.1"/>
</dbReference>
<accession>A0ABP9X5H4</accession>
<proteinExistence type="predicted"/>
<dbReference type="Pfam" id="PF14103">
    <property type="entry name" value="DUF4276"/>
    <property type="match status" value="1"/>
</dbReference>
<organism evidence="1 2">
    <name type="scientific">Herpetosiphon gulosus</name>
    <dbReference type="NCBI Taxonomy" id="1973496"/>
    <lineage>
        <taxon>Bacteria</taxon>
        <taxon>Bacillati</taxon>
        <taxon>Chloroflexota</taxon>
        <taxon>Chloroflexia</taxon>
        <taxon>Herpetosiphonales</taxon>
        <taxon>Herpetosiphonaceae</taxon>
        <taxon>Herpetosiphon</taxon>
    </lineage>
</organism>
<dbReference type="EMBL" id="BAABRU010000013">
    <property type="protein sequence ID" value="GAA5529750.1"/>
    <property type="molecule type" value="Genomic_DNA"/>
</dbReference>
<protein>
    <recommendedName>
        <fullName evidence="3">DUF4276 family protein</fullName>
    </recommendedName>
</protein>
<keyword evidence="2" id="KW-1185">Reference proteome</keyword>
<evidence type="ECO:0008006" key="3">
    <source>
        <dbReference type="Google" id="ProtNLM"/>
    </source>
</evidence>
<evidence type="ECO:0000313" key="2">
    <source>
        <dbReference type="Proteomes" id="UP001428290"/>
    </source>
</evidence>
<reference evidence="1 2" key="1">
    <citation type="submission" date="2024-02" db="EMBL/GenBank/DDBJ databases">
        <title>Herpetosiphon gulosus NBRC 112829.</title>
        <authorList>
            <person name="Ichikawa N."/>
            <person name="Katano-Makiyama Y."/>
            <person name="Hidaka K."/>
        </authorList>
    </citation>
    <scope>NUCLEOTIDE SEQUENCE [LARGE SCALE GENOMIC DNA]</scope>
    <source>
        <strain evidence="1 2">NBRC 112829</strain>
    </source>
</reference>